<feature type="transmembrane region" description="Helical" evidence="9">
    <location>
        <begin position="541"/>
        <end position="558"/>
    </location>
</feature>
<feature type="transmembrane region" description="Helical" evidence="9">
    <location>
        <begin position="262"/>
        <end position="281"/>
    </location>
</feature>
<dbReference type="InterPro" id="IPR004681">
    <property type="entry name" value="TRAP_DctM"/>
</dbReference>
<dbReference type="InterPro" id="IPR055348">
    <property type="entry name" value="DctQ"/>
</dbReference>
<name>A0A2T8HTC8_9RHOB</name>
<evidence type="ECO:0000256" key="9">
    <source>
        <dbReference type="SAM" id="Phobius"/>
    </source>
</evidence>
<dbReference type="Pfam" id="PF06808">
    <property type="entry name" value="DctM"/>
    <property type="match status" value="1"/>
</dbReference>
<dbReference type="NCBIfam" id="TIGR00786">
    <property type="entry name" value="dctM"/>
    <property type="match status" value="1"/>
</dbReference>
<feature type="transmembrane region" description="Helical" evidence="9">
    <location>
        <begin position="342"/>
        <end position="368"/>
    </location>
</feature>
<feature type="domain" description="TRAP C4-dicarboxylate transport system permease DctM subunit" evidence="11">
    <location>
        <begin position="212"/>
        <end position="623"/>
    </location>
</feature>
<feature type="transmembrane region" description="Helical" evidence="9">
    <location>
        <begin position="564"/>
        <end position="588"/>
    </location>
</feature>
<dbReference type="InterPro" id="IPR010656">
    <property type="entry name" value="DctM"/>
</dbReference>
<evidence type="ECO:0000259" key="11">
    <source>
        <dbReference type="Pfam" id="PF06808"/>
    </source>
</evidence>
<dbReference type="PANTHER" id="PTHR33362">
    <property type="entry name" value="SIALIC ACID TRAP TRANSPORTER PERMEASE PROTEIN SIAT-RELATED"/>
    <property type="match status" value="1"/>
</dbReference>
<evidence type="ECO:0000313" key="13">
    <source>
        <dbReference type="Proteomes" id="UP000245911"/>
    </source>
</evidence>
<evidence type="ECO:0000259" key="10">
    <source>
        <dbReference type="Pfam" id="PF04290"/>
    </source>
</evidence>
<evidence type="ECO:0000313" key="12">
    <source>
        <dbReference type="EMBL" id="PVH28695.1"/>
    </source>
</evidence>
<dbReference type="AlphaFoldDB" id="A0A2T8HTC8"/>
<organism evidence="12 13">
    <name type="scientific">Pararhodobacter oceanensis</name>
    <dbReference type="NCBI Taxonomy" id="2172121"/>
    <lineage>
        <taxon>Bacteria</taxon>
        <taxon>Pseudomonadati</taxon>
        <taxon>Pseudomonadota</taxon>
        <taxon>Alphaproteobacteria</taxon>
        <taxon>Rhodobacterales</taxon>
        <taxon>Paracoccaceae</taxon>
        <taxon>Pararhodobacter</taxon>
    </lineage>
</organism>
<feature type="transmembrane region" description="Helical" evidence="9">
    <location>
        <begin position="170"/>
        <end position="192"/>
    </location>
</feature>
<comment type="subcellular location">
    <subcellularLocation>
        <location evidence="1 8">Cell inner membrane</location>
        <topology evidence="1 8">Multi-pass membrane protein</topology>
    </subcellularLocation>
</comment>
<dbReference type="Proteomes" id="UP000245911">
    <property type="component" value="Unassembled WGS sequence"/>
</dbReference>
<dbReference type="OrthoDB" id="9783448at2"/>
<evidence type="ECO:0000256" key="4">
    <source>
        <dbReference type="ARBA" id="ARBA00022519"/>
    </source>
</evidence>
<dbReference type="GO" id="GO:0022857">
    <property type="term" value="F:transmembrane transporter activity"/>
    <property type="evidence" value="ECO:0007669"/>
    <property type="project" value="UniProtKB-UniRule"/>
</dbReference>
<evidence type="ECO:0000256" key="8">
    <source>
        <dbReference type="RuleBase" id="RU369079"/>
    </source>
</evidence>
<comment type="function">
    <text evidence="8">Part of the tripartite ATP-independent periplasmic (TRAP) transport system.</text>
</comment>
<feature type="domain" description="Tripartite ATP-independent periplasmic transporters DctQ component" evidence="10">
    <location>
        <begin position="32"/>
        <end position="160"/>
    </location>
</feature>
<keyword evidence="4 8" id="KW-0997">Cell inner membrane</keyword>
<keyword evidence="2 8" id="KW-0813">Transport</keyword>
<comment type="caution">
    <text evidence="12">The sequence shown here is derived from an EMBL/GenBank/DDBJ whole genome shotgun (WGS) entry which is preliminary data.</text>
</comment>
<evidence type="ECO:0000256" key="5">
    <source>
        <dbReference type="ARBA" id="ARBA00022692"/>
    </source>
</evidence>
<evidence type="ECO:0000256" key="7">
    <source>
        <dbReference type="ARBA" id="ARBA00023136"/>
    </source>
</evidence>
<evidence type="ECO:0000256" key="6">
    <source>
        <dbReference type="ARBA" id="ARBA00022989"/>
    </source>
</evidence>
<dbReference type="Pfam" id="PF04290">
    <property type="entry name" value="DctQ"/>
    <property type="match status" value="1"/>
</dbReference>
<protein>
    <submittedName>
        <fullName evidence="12">Uncharacterized protein</fullName>
    </submittedName>
</protein>
<dbReference type="GO" id="GO:0005886">
    <property type="term" value="C:plasma membrane"/>
    <property type="evidence" value="ECO:0007669"/>
    <property type="project" value="UniProtKB-SubCell"/>
</dbReference>
<feature type="transmembrane region" description="Helical" evidence="9">
    <location>
        <begin position="421"/>
        <end position="443"/>
    </location>
</feature>
<feature type="transmembrane region" description="Helical" evidence="9">
    <location>
        <begin position="20"/>
        <end position="42"/>
    </location>
</feature>
<evidence type="ECO:0000256" key="2">
    <source>
        <dbReference type="ARBA" id="ARBA00022448"/>
    </source>
</evidence>
<keyword evidence="5 9" id="KW-0812">Transmembrane</keyword>
<keyword evidence="13" id="KW-1185">Reference proteome</keyword>
<feature type="transmembrane region" description="Helical" evidence="9">
    <location>
        <begin position="479"/>
        <end position="502"/>
    </location>
</feature>
<keyword evidence="7 9" id="KW-0472">Membrane</keyword>
<feature type="transmembrane region" description="Helical" evidence="9">
    <location>
        <begin position="374"/>
        <end position="400"/>
    </location>
</feature>
<keyword evidence="6 9" id="KW-1133">Transmembrane helix</keyword>
<feature type="transmembrane region" description="Helical" evidence="9">
    <location>
        <begin position="301"/>
        <end position="330"/>
    </location>
</feature>
<feature type="transmembrane region" description="Helical" evidence="9">
    <location>
        <begin position="212"/>
        <end position="241"/>
    </location>
</feature>
<feature type="transmembrane region" description="Helical" evidence="9">
    <location>
        <begin position="92"/>
        <end position="114"/>
    </location>
</feature>
<dbReference type="EMBL" id="QDKM01000004">
    <property type="protein sequence ID" value="PVH28695.1"/>
    <property type="molecule type" value="Genomic_DNA"/>
</dbReference>
<feature type="transmembrane region" description="Helical" evidence="9">
    <location>
        <begin position="449"/>
        <end position="467"/>
    </location>
</feature>
<reference evidence="12 13" key="1">
    <citation type="submission" date="2018-04" db="EMBL/GenBank/DDBJ databases">
        <title>Pararhodobacter oceanense sp. nov., isolated from marine intertidal sediment.</title>
        <authorList>
            <person name="Wang X.-L."/>
            <person name="Du Z.-J."/>
        </authorList>
    </citation>
    <scope>NUCLEOTIDE SEQUENCE [LARGE SCALE GENOMIC DNA]</scope>
    <source>
        <strain evidence="12 13">AM505</strain>
    </source>
</reference>
<feature type="transmembrane region" description="Helical" evidence="9">
    <location>
        <begin position="508"/>
        <end position="534"/>
    </location>
</feature>
<proteinExistence type="predicted"/>
<dbReference type="PANTHER" id="PTHR33362:SF5">
    <property type="entry name" value="C4-DICARBOXYLATE TRAP TRANSPORTER LARGE PERMEASE PROTEIN DCTM"/>
    <property type="match status" value="1"/>
</dbReference>
<sequence length="633" mass="66995">MRALLDRLHVISHGITEKIAALGVIGILGIGFVTVLDVLLRFFFNNPIDGLNEITAPLLALGVAACLPAGASGRVNITIDFMQTLVGTLGFAWLRALGSGLLLIFLTVVVWRLFALAERYTMVGRTSNLLELPVGLILYVVTSVVALTLFVQLLQFALQFSDAFRLSRRVGYTICGLCLLLILGFFVVPAPYQAVAAVFTGMQPAFLALTCFGLMWLMVIFSVPVGAATGLAGLLGSMVILGSNAGMTMFGGRVHHMLFNESLAVLPLFLMMGSFATVAGMSSEIYRFANSAIGHLRGGLAMATILGSAGFGALTGSSLATSATIGKVALPEMAKRNYSRSLAAGTVAAGGTLGQLIPPSTVIVIYALLAEASIGTLFIATIVPALLAVCLYLVAISITVKLSPGGVPKGERVPRMQMMRDFGNGWQVIVLITLVIGGIYTGVFTETEAASVGAIAAFGFAIARGKINRDTIWAVMRETTSTIALIYVLIFGATNFSFMVGISGVPDLMVAGMTALTTTPVLIVIMIAAIYLVLGTVMDTFAIMIITLPVFLPLVESLGFDPIWWGILTICLVEIGMITPPFGLNLFIMKSIDPHLKLTDVYKGVAPFVVADVVKIALLIGFPIIVLWLPGTR</sequence>
<feature type="transmembrane region" description="Helical" evidence="9">
    <location>
        <begin position="54"/>
        <end position="71"/>
    </location>
</feature>
<keyword evidence="3" id="KW-1003">Cell membrane</keyword>
<gene>
    <name evidence="12" type="ORF">DDE20_10930</name>
</gene>
<feature type="transmembrane region" description="Helical" evidence="9">
    <location>
        <begin position="609"/>
        <end position="629"/>
    </location>
</feature>
<evidence type="ECO:0000256" key="1">
    <source>
        <dbReference type="ARBA" id="ARBA00004429"/>
    </source>
</evidence>
<evidence type="ECO:0000256" key="3">
    <source>
        <dbReference type="ARBA" id="ARBA00022475"/>
    </source>
</evidence>
<dbReference type="RefSeq" id="WP_116558532.1">
    <property type="nucleotide sequence ID" value="NZ_JBLWXM010000003.1"/>
</dbReference>
<accession>A0A2T8HTC8</accession>
<feature type="transmembrane region" description="Helical" evidence="9">
    <location>
        <begin position="134"/>
        <end position="158"/>
    </location>
</feature>